<evidence type="ECO:0000313" key="10">
    <source>
        <dbReference type="EMBL" id="KAF4086367.1"/>
    </source>
</evidence>
<dbReference type="PROSITE" id="PS01310">
    <property type="entry name" value="FXYD"/>
    <property type="match status" value="1"/>
</dbReference>
<dbReference type="Gene3D" id="1.20.5.780">
    <property type="entry name" value="Single helix bin"/>
    <property type="match status" value="1"/>
</dbReference>
<dbReference type="PANTHER" id="PTHR14132:SF23">
    <property type="entry name" value="FXYD DOMAIN-CONTAINING ION TRANSPORT REGULATOR"/>
    <property type="match status" value="1"/>
</dbReference>
<dbReference type="Proteomes" id="UP000593565">
    <property type="component" value="Unassembled WGS sequence"/>
</dbReference>
<evidence type="ECO:0000256" key="8">
    <source>
        <dbReference type="RuleBase" id="RU364131"/>
    </source>
</evidence>
<dbReference type="GO" id="GO:0017080">
    <property type="term" value="F:sodium channel regulator activity"/>
    <property type="evidence" value="ECO:0007669"/>
    <property type="project" value="TreeGrafter"/>
</dbReference>
<keyword evidence="4 8" id="KW-0812">Transmembrane</keyword>
<feature type="signal peptide" evidence="8">
    <location>
        <begin position="1"/>
        <end position="23"/>
    </location>
</feature>
<dbReference type="GO" id="GO:0006811">
    <property type="term" value="P:monoatomic ion transport"/>
    <property type="evidence" value="ECO:0007669"/>
    <property type="project" value="UniProtKB-KW"/>
</dbReference>
<feature type="region of interest" description="Disordered" evidence="9">
    <location>
        <begin position="86"/>
        <end position="106"/>
    </location>
</feature>
<feature type="transmembrane region" description="Helical" evidence="8">
    <location>
        <begin position="193"/>
        <end position="212"/>
    </location>
</feature>
<name>A0A7J6AW12_AMEME</name>
<organism evidence="10 11">
    <name type="scientific">Ameiurus melas</name>
    <name type="common">Black bullhead</name>
    <name type="synonym">Silurus melas</name>
    <dbReference type="NCBI Taxonomy" id="219545"/>
    <lineage>
        <taxon>Eukaryota</taxon>
        <taxon>Metazoa</taxon>
        <taxon>Chordata</taxon>
        <taxon>Craniata</taxon>
        <taxon>Vertebrata</taxon>
        <taxon>Euteleostomi</taxon>
        <taxon>Actinopterygii</taxon>
        <taxon>Neopterygii</taxon>
        <taxon>Teleostei</taxon>
        <taxon>Ostariophysi</taxon>
        <taxon>Siluriformes</taxon>
        <taxon>Ictaluridae</taxon>
        <taxon>Ameiurus</taxon>
    </lineage>
</organism>
<reference evidence="10 11" key="1">
    <citation type="submission" date="2020-02" db="EMBL/GenBank/DDBJ databases">
        <title>A chromosome-scale genome assembly of the black bullhead catfish (Ameiurus melas).</title>
        <authorList>
            <person name="Wen M."/>
            <person name="Zham M."/>
            <person name="Cabau C."/>
            <person name="Klopp C."/>
            <person name="Donnadieu C."/>
            <person name="Roques C."/>
            <person name="Bouchez O."/>
            <person name="Lampietro C."/>
            <person name="Jouanno E."/>
            <person name="Herpin A."/>
            <person name="Louis A."/>
            <person name="Berthelot C."/>
            <person name="Parey E."/>
            <person name="Roest-Crollius H."/>
            <person name="Braasch I."/>
            <person name="Postlethwait J."/>
            <person name="Robinson-Rechavi M."/>
            <person name="Echchiki A."/>
            <person name="Begum T."/>
            <person name="Montfort J."/>
            <person name="Schartl M."/>
            <person name="Bobe J."/>
            <person name="Guiguen Y."/>
        </authorList>
    </citation>
    <scope>NUCLEOTIDE SEQUENCE [LARGE SCALE GENOMIC DNA]</scope>
    <source>
        <strain evidence="10">M_S1</strain>
        <tissue evidence="10">Blood</tissue>
    </source>
</reference>
<comment type="subcellular location">
    <subcellularLocation>
        <location evidence="1">Membrane</location>
        <topology evidence="1">Single-pass membrane protein</topology>
    </subcellularLocation>
</comment>
<keyword evidence="7 8" id="KW-0472">Membrane</keyword>
<protein>
    <recommendedName>
        <fullName evidence="8">FXYD domain-containing ion transport regulator</fullName>
    </recommendedName>
</protein>
<dbReference type="InterPro" id="IPR000272">
    <property type="entry name" value="Ion-transport_regulator_FXYD"/>
</dbReference>
<feature type="region of interest" description="Disordered" evidence="9">
    <location>
        <begin position="148"/>
        <end position="172"/>
    </location>
</feature>
<feature type="compositionally biased region" description="Polar residues" evidence="9">
    <location>
        <begin position="148"/>
        <end position="158"/>
    </location>
</feature>
<keyword evidence="3 8" id="KW-0813">Transport</keyword>
<dbReference type="InterPro" id="IPR047297">
    <property type="entry name" value="FXYD_motif"/>
</dbReference>
<dbReference type="CDD" id="cd20323">
    <property type="entry name" value="FXYD_FXYD5"/>
    <property type="match status" value="1"/>
</dbReference>
<sequence>MATKRVWAGSALSLYIFFFRAFASGNDNSSLDVQPSSPPSVATTLTSAEKAHPSGNYTLSVGVQPSSSPSVATKFTSAEHAFASGNDNSSLDVQPSSPPSVATTLTSAEKDGVKTTKLGTTVLPFDDHHTNEGTTGVPFTVNSVTSDTYKKTTSASKETNLDERKDEKTEESFKYDDKWDDPFKYDYSSLRQAGLTLATVLFLLGIMVITCGKMRCRRRCHMSKGRSYDVTRM</sequence>
<comment type="similarity">
    <text evidence="2 8">Belongs to the FXYD family.</text>
</comment>
<feature type="chain" id="PRO_5029943524" description="FXYD domain-containing ion transport regulator" evidence="8">
    <location>
        <begin position="24"/>
        <end position="233"/>
    </location>
</feature>
<keyword evidence="6 8" id="KW-0406">Ion transport</keyword>
<evidence type="ECO:0000256" key="3">
    <source>
        <dbReference type="ARBA" id="ARBA00022448"/>
    </source>
</evidence>
<evidence type="ECO:0000256" key="4">
    <source>
        <dbReference type="ARBA" id="ARBA00022692"/>
    </source>
</evidence>
<evidence type="ECO:0000256" key="5">
    <source>
        <dbReference type="ARBA" id="ARBA00022989"/>
    </source>
</evidence>
<accession>A0A7J6AW12</accession>
<evidence type="ECO:0000256" key="9">
    <source>
        <dbReference type="SAM" id="MobiDB-lite"/>
    </source>
</evidence>
<comment type="caution">
    <text evidence="10">The sequence shown here is derived from an EMBL/GenBank/DDBJ whole genome shotgun (WGS) entry which is preliminary data.</text>
</comment>
<evidence type="ECO:0000256" key="7">
    <source>
        <dbReference type="ARBA" id="ARBA00023136"/>
    </source>
</evidence>
<evidence type="ECO:0000313" key="11">
    <source>
        <dbReference type="Proteomes" id="UP000593565"/>
    </source>
</evidence>
<dbReference type="GO" id="GO:0043269">
    <property type="term" value="P:regulation of monoatomic ion transport"/>
    <property type="evidence" value="ECO:0007669"/>
    <property type="project" value="InterPro"/>
</dbReference>
<keyword evidence="11" id="KW-1185">Reference proteome</keyword>
<keyword evidence="8" id="KW-0732">Signal</keyword>
<evidence type="ECO:0000256" key="6">
    <source>
        <dbReference type="ARBA" id="ARBA00023065"/>
    </source>
</evidence>
<evidence type="ECO:0000256" key="2">
    <source>
        <dbReference type="ARBA" id="ARBA00005948"/>
    </source>
</evidence>
<gene>
    <name evidence="10" type="ORF">AMELA_G00104960</name>
</gene>
<evidence type="ECO:0000256" key="1">
    <source>
        <dbReference type="ARBA" id="ARBA00004167"/>
    </source>
</evidence>
<proteinExistence type="inferred from homology"/>
<dbReference type="PANTHER" id="PTHR14132">
    <property type="entry name" value="SODIUM/POTASSIUM-TRANSPORTING ATPASE SUBUNIT GAMMA"/>
    <property type="match status" value="1"/>
</dbReference>
<dbReference type="AlphaFoldDB" id="A0A7J6AW12"/>
<dbReference type="Pfam" id="PF02038">
    <property type="entry name" value="ATP1G1_PLM_MAT8"/>
    <property type="match status" value="1"/>
</dbReference>
<keyword evidence="5 8" id="KW-1133">Transmembrane helix</keyword>
<feature type="compositionally biased region" description="Basic and acidic residues" evidence="9">
    <location>
        <begin position="159"/>
        <end position="172"/>
    </location>
</feature>
<dbReference type="GO" id="GO:0016020">
    <property type="term" value="C:membrane"/>
    <property type="evidence" value="ECO:0007669"/>
    <property type="project" value="UniProtKB-SubCell"/>
</dbReference>
<dbReference type="EMBL" id="JAAGNN010000008">
    <property type="protein sequence ID" value="KAF4086367.1"/>
    <property type="molecule type" value="Genomic_DNA"/>
</dbReference>